<sequence>MLPKIMRKEGNESDSFTDDDDNEGEISSSDNDTTPTKRARMSSSKSSNSSGYQSTPRRVTRSMKTGGGTSSAAANKELRGAFDDDDDDVTVGESTDDEVDELEDPDELVEKEQVDLKDWKLGQIDDIFEKIKAKMDESKAGRKRMAFSTLRSFIDKYENVKQATEVLPEMRIKEYFVKLPPPTDNQEYNDAVANLEEQDKARGNRNVKLKCPLQPCPTTFATIWNAKTHVLAKHLKLMLFGCQKCPLRSWKDYPNMKHHVMSSHFDVKHKCPDCLMLVKKLFNLDLHAKLGHVTPTGKEIFFSPSQRKIDKKPFKPEYITAKFGCTYQLYVIPWVDKNGKLVDISICFTKFDDIKEVARQLWTDIVNACEKIVNEVENDEEHVSESWVEMCGSARAERAKGHEMRPDLAFPLEVYGVSLIVACQLKWFARLYYDCVKIMSTGESKYFFQKYNQELKDLFNAALTNVNMPQKNIDHVNLTGAQFNMPVDE</sequence>
<evidence type="ECO:0000256" key="1">
    <source>
        <dbReference type="SAM" id="MobiDB-lite"/>
    </source>
</evidence>
<feature type="compositionally biased region" description="Polar residues" evidence="1">
    <location>
        <begin position="25"/>
        <end position="36"/>
    </location>
</feature>
<dbReference type="SMART" id="SM00355">
    <property type="entry name" value="ZnF_C2H2"/>
    <property type="match status" value="3"/>
</dbReference>
<comment type="caution">
    <text evidence="3">The sequence shown here is derived from an EMBL/GenBank/DDBJ whole genome shotgun (WGS) entry which is preliminary data.</text>
</comment>
<feature type="domain" description="C2H2-type" evidence="2">
    <location>
        <begin position="240"/>
        <end position="264"/>
    </location>
</feature>
<dbReference type="OrthoDB" id="654211at2759"/>
<evidence type="ECO:0000313" key="4">
    <source>
        <dbReference type="Proteomes" id="UP000198287"/>
    </source>
</evidence>
<feature type="compositionally biased region" description="Acidic residues" evidence="1">
    <location>
        <begin position="83"/>
        <end position="106"/>
    </location>
</feature>
<dbReference type="EMBL" id="LNIX01000006">
    <property type="protein sequence ID" value="OXA53218.1"/>
    <property type="molecule type" value="Genomic_DNA"/>
</dbReference>
<dbReference type="Proteomes" id="UP000198287">
    <property type="component" value="Unassembled WGS sequence"/>
</dbReference>
<evidence type="ECO:0000259" key="2">
    <source>
        <dbReference type="SMART" id="SM00355"/>
    </source>
</evidence>
<reference evidence="3 4" key="1">
    <citation type="submission" date="2015-12" db="EMBL/GenBank/DDBJ databases">
        <title>The genome of Folsomia candida.</title>
        <authorList>
            <person name="Faddeeva A."/>
            <person name="Derks M.F."/>
            <person name="Anvar Y."/>
            <person name="Smit S."/>
            <person name="Van Straalen N."/>
            <person name="Roelofs D."/>
        </authorList>
    </citation>
    <scope>NUCLEOTIDE SEQUENCE [LARGE SCALE GENOMIC DNA]</scope>
    <source>
        <strain evidence="3 4">VU population</strain>
        <tissue evidence="3">Whole body</tissue>
    </source>
</reference>
<accession>A0A226E791</accession>
<organism evidence="3 4">
    <name type="scientific">Folsomia candida</name>
    <name type="common">Springtail</name>
    <dbReference type="NCBI Taxonomy" id="158441"/>
    <lineage>
        <taxon>Eukaryota</taxon>
        <taxon>Metazoa</taxon>
        <taxon>Ecdysozoa</taxon>
        <taxon>Arthropoda</taxon>
        <taxon>Hexapoda</taxon>
        <taxon>Collembola</taxon>
        <taxon>Entomobryomorpha</taxon>
        <taxon>Isotomoidea</taxon>
        <taxon>Isotomidae</taxon>
        <taxon>Proisotominae</taxon>
        <taxon>Folsomia</taxon>
    </lineage>
</organism>
<protein>
    <recommendedName>
        <fullName evidence="2">C2H2-type domain-containing protein</fullName>
    </recommendedName>
</protein>
<feature type="compositionally biased region" description="Basic and acidic residues" evidence="1">
    <location>
        <begin position="1"/>
        <end position="11"/>
    </location>
</feature>
<evidence type="ECO:0000313" key="3">
    <source>
        <dbReference type="EMBL" id="OXA53218.1"/>
    </source>
</evidence>
<name>A0A226E791_FOLCA</name>
<proteinExistence type="predicted"/>
<feature type="compositionally biased region" description="Acidic residues" evidence="1">
    <location>
        <begin position="15"/>
        <end position="24"/>
    </location>
</feature>
<gene>
    <name evidence="3" type="ORF">Fcan01_12453</name>
</gene>
<dbReference type="AlphaFoldDB" id="A0A226E791"/>
<dbReference type="InterPro" id="IPR013087">
    <property type="entry name" value="Znf_C2H2_type"/>
</dbReference>
<feature type="domain" description="C2H2-type" evidence="2">
    <location>
        <begin position="209"/>
        <end position="234"/>
    </location>
</feature>
<keyword evidence="4" id="KW-1185">Reference proteome</keyword>
<feature type="compositionally biased region" description="Low complexity" evidence="1">
    <location>
        <begin position="42"/>
        <end position="54"/>
    </location>
</feature>
<feature type="region of interest" description="Disordered" evidence="1">
    <location>
        <begin position="1"/>
        <end position="106"/>
    </location>
</feature>
<feature type="domain" description="C2H2-type" evidence="2">
    <location>
        <begin position="269"/>
        <end position="292"/>
    </location>
</feature>